<evidence type="ECO:0000313" key="4">
    <source>
        <dbReference type="Proteomes" id="UP001244640"/>
    </source>
</evidence>
<accession>A0ABU0UAE9</accession>
<dbReference type="SUPFAM" id="SSF55486">
    <property type="entry name" value="Metalloproteases ('zincins'), catalytic domain"/>
    <property type="match status" value="1"/>
</dbReference>
<reference evidence="3 4" key="1">
    <citation type="submission" date="2023-07" db="EMBL/GenBank/DDBJ databases">
        <title>Functional and genomic diversity of the sorghum phyllosphere microbiome.</title>
        <authorList>
            <person name="Shade A."/>
        </authorList>
    </citation>
    <scope>NUCLEOTIDE SEQUENCE [LARGE SCALE GENOMIC DNA]</scope>
    <source>
        <strain evidence="3 4">SORGH_AS_0892</strain>
    </source>
</reference>
<gene>
    <name evidence="3" type="ORF">QE382_003810</name>
</gene>
<organism evidence="3 4">
    <name type="scientific">Sphingobacterium zeae</name>
    <dbReference type="NCBI Taxonomy" id="1776859"/>
    <lineage>
        <taxon>Bacteria</taxon>
        <taxon>Pseudomonadati</taxon>
        <taxon>Bacteroidota</taxon>
        <taxon>Sphingobacteriia</taxon>
        <taxon>Sphingobacteriales</taxon>
        <taxon>Sphingobacteriaceae</taxon>
        <taxon>Sphingobacterium</taxon>
    </lineage>
</organism>
<evidence type="ECO:0000259" key="2">
    <source>
        <dbReference type="Pfam" id="PF16151"/>
    </source>
</evidence>
<dbReference type="InterPro" id="IPR032339">
    <property type="entry name" value="DUF4859"/>
</dbReference>
<keyword evidence="4" id="KW-1185">Reference proteome</keyword>
<feature type="chain" id="PRO_5047100279" description="DUF4859 domain-containing protein" evidence="1">
    <location>
        <begin position="28"/>
        <end position="619"/>
    </location>
</feature>
<dbReference type="PROSITE" id="PS51257">
    <property type="entry name" value="PROKAR_LIPOPROTEIN"/>
    <property type="match status" value="1"/>
</dbReference>
<dbReference type="Pfam" id="PF16151">
    <property type="entry name" value="DUF4859"/>
    <property type="match status" value="1"/>
</dbReference>
<evidence type="ECO:0000256" key="1">
    <source>
        <dbReference type="SAM" id="SignalP"/>
    </source>
</evidence>
<dbReference type="Proteomes" id="UP001244640">
    <property type="component" value="Unassembled WGS sequence"/>
</dbReference>
<dbReference type="EMBL" id="JAUTBA010000001">
    <property type="protein sequence ID" value="MDQ1151826.1"/>
    <property type="molecule type" value="Genomic_DNA"/>
</dbReference>
<feature type="domain" description="DUF4859" evidence="2">
    <location>
        <begin position="494"/>
        <end position="604"/>
    </location>
</feature>
<dbReference type="InterPro" id="IPR045690">
    <property type="entry name" value="DUF6055"/>
</dbReference>
<proteinExistence type="predicted"/>
<dbReference type="Pfam" id="PF19527">
    <property type="entry name" value="DUF6055"/>
    <property type="match status" value="1"/>
</dbReference>
<feature type="signal peptide" evidence="1">
    <location>
        <begin position="1"/>
        <end position="27"/>
    </location>
</feature>
<keyword evidence="1" id="KW-0732">Signal</keyword>
<comment type="caution">
    <text evidence="3">The sequence shown here is derived from an EMBL/GenBank/DDBJ whole genome shotgun (WGS) entry which is preliminary data.</text>
</comment>
<dbReference type="RefSeq" id="WP_307187256.1">
    <property type="nucleotide sequence ID" value="NZ_JAUTBA010000001.1"/>
</dbReference>
<name>A0ABU0UAE9_9SPHI</name>
<protein>
    <recommendedName>
        <fullName evidence="2">DUF4859 domain-containing protein</fullName>
    </recommendedName>
</protein>
<evidence type="ECO:0000313" key="3">
    <source>
        <dbReference type="EMBL" id="MDQ1151826.1"/>
    </source>
</evidence>
<sequence length="619" mass="69051">MMKSIKLNRLLLTLVSALVLVSLGCSKKEVEPPVEEETTTPPTPVGTDSLMIYKPKEFAGMDYNDKGSKWSYSRSRQSEHFIVFWEPSYGKNDPNASAVPEEYRVDIDDLLAKAEQFYALNVNILKFAERKVNRSNLDKYKMMIFVHYTTEWMAYGGGYDDLIGALWINPATCKPVGSVIAHEIGHSFQYQVFADLKGGHGFRYGYGGTSGNGFWEQTAQWQAYQTYPDQAFSGHDFTVYTENYFRHIHHEKYRYASYFIHWYWTSKHGIDMIGRIWREALKPEDPVQAYMRITGIDVKQFNNEIYDAATRFVTWDLNSIRDYGKNYIGKLTTKFTRQSNGSLRVTYDRCPGTTGYNVIPLDVPAVGTKVSVAFKGLPNAAGFNAVDASRAGWRYGYVALLKDGTRVYGDRMEGTENTATFTVPANCSKLWFVVTGAPSVYQPHAWDDNDSNDEQWPYEINIQGTNATGYNAVSSQPKDIALSYDVSFAADAKNYSGTQVSVNAAQLGEAFGIASADLAGLMSSGKIKFYAVEPNGSLNPNMTATGYGHWFTPAGAVTTWGATAGLFSEFNASTLTFSIGQYPAVLAAGKKYTVKQAMVYTYEGTKTVQATFTFNVTIN</sequence>